<keyword evidence="2" id="KW-1185">Reference proteome</keyword>
<dbReference type="Proteomes" id="UP000796880">
    <property type="component" value="Unassembled WGS sequence"/>
</dbReference>
<gene>
    <name evidence="1" type="ORF">FNV43_RR04542</name>
</gene>
<evidence type="ECO:0000313" key="1">
    <source>
        <dbReference type="EMBL" id="KAF3454095.1"/>
    </source>
</evidence>
<comment type="caution">
    <text evidence="1">The sequence shown here is derived from an EMBL/GenBank/DDBJ whole genome shotgun (WGS) entry which is preliminary data.</text>
</comment>
<dbReference type="AlphaFoldDB" id="A0A8K0HLZ4"/>
<proteinExistence type="predicted"/>
<sequence>MKWAERWLIKEPVVPFRLGRLIFFIYARGQAWLRAPIVRLIFGTHFPLLVINGKVESSKKVNSSGENFPFTFNIHAYPTLAHRTLLVSNFKNPFLSCCCSSFTTYHHPLPITCPSSSLTTSSPDLTSKGSKVTLLPNTTSNWSLLRSPQVVHLLMITLSRDQEPGVDIDVILCPVVGRDSASKSTQVGVSYSESVKSFKRRKLILRDESEEEEEEELAPLWPPSGKPGLAGESLWTTLGHPKVSRGDERTLGEFTEDEAEGGYAKDAKPSERVVHKEKVLGTYIHWWREHKEEPTVDALRMSFSLRVMSTLGHYYVYKYNKVQHCIKKSILSSEHMITYGLWVDPDAEEDDIIFFSNYLTLYLHVNESHYFPFIVFSAMNQNIRSTLKGLAHKLAQRFSYQSSADSLSPSWFELMKEALRVVEPNFIVEQLDEVNLQSIYPAVMDRVSGTSSLEATTEVQLEEANMHRELATEAGLPANIGTEGEAVHIETSTIALEIEEEKQ</sequence>
<evidence type="ECO:0000313" key="2">
    <source>
        <dbReference type="Proteomes" id="UP000796880"/>
    </source>
</evidence>
<accession>A0A8K0HLZ4</accession>
<organism evidence="1 2">
    <name type="scientific">Rhamnella rubrinervis</name>
    <dbReference type="NCBI Taxonomy" id="2594499"/>
    <lineage>
        <taxon>Eukaryota</taxon>
        <taxon>Viridiplantae</taxon>
        <taxon>Streptophyta</taxon>
        <taxon>Embryophyta</taxon>
        <taxon>Tracheophyta</taxon>
        <taxon>Spermatophyta</taxon>
        <taxon>Magnoliopsida</taxon>
        <taxon>eudicotyledons</taxon>
        <taxon>Gunneridae</taxon>
        <taxon>Pentapetalae</taxon>
        <taxon>rosids</taxon>
        <taxon>fabids</taxon>
        <taxon>Rosales</taxon>
        <taxon>Rhamnaceae</taxon>
        <taxon>rhamnoid group</taxon>
        <taxon>Rhamneae</taxon>
        <taxon>Rhamnella</taxon>
    </lineage>
</organism>
<dbReference type="EMBL" id="VOIH02000002">
    <property type="protein sequence ID" value="KAF3454095.1"/>
    <property type="molecule type" value="Genomic_DNA"/>
</dbReference>
<name>A0A8K0HLZ4_9ROSA</name>
<protein>
    <submittedName>
        <fullName evidence="1">Uncharacterized protein</fullName>
    </submittedName>
</protein>
<reference evidence="1" key="1">
    <citation type="submission" date="2020-03" db="EMBL/GenBank/DDBJ databases">
        <title>A high-quality chromosome-level genome assembly of a woody plant with both climbing and erect habits, Rhamnella rubrinervis.</title>
        <authorList>
            <person name="Lu Z."/>
            <person name="Yang Y."/>
            <person name="Zhu X."/>
            <person name="Sun Y."/>
        </authorList>
    </citation>
    <scope>NUCLEOTIDE SEQUENCE</scope>
    <source>
        <strain evidence="1">BYM</strain>
        <tissue evidence="1">Leaf</tissue>
    </source>
</reference>